<proteinExistence type="predicted"/>
<comment type="caution">
    <text evidence="2">The sequence shown here is derived from an EMBL/GenBank/DDBJ whole genome shotgun (WGS) entry which is preliminary data.</text>
</comment>
<feature type="transmembrane region" description="Helical" evidence="1">
    <location>
        <begin position="36"/>
        <end position="54"/>
    </location>
</feature>
<gene>
    <name evidence="2" type="ORF">OW729_04930</name>
</gene>
<name>A0ABT4D6N2_9CLOT</name>
<accession>A0ABT4D6N2</accession>
<dbReference type="RefSeq" id="WP_268060346.1">
    <property type="nucleotide sequence ID" value="NZ_JAPQFJ010000003.1"/>
</dbReference>
<evidence type="ECO:0000256" key="1">
    <source>
        <dbReference type="SAM" id="Phobius"/>
    </source>
</evidence>
<sequence length="56" mass="6605">MRVIAWYGLVTTILSALIGLLGMFVEESVKSRVKSFWFMLSNGILIYFFFNFLFRM</sequence>
<dbReference type="EMBL" id="JAPQFJ010000003">
    <property type="protein sequence ID" value="MCY6957947.1"/>
    <property type="molecule type" value="Genomic_DNA"/>
</dbReference>
<reference evidence="2" key="1">
    <citation type="submission" date="2022-12" db="EMBL/GenBank/DDBJ databases">
        <title>Clostridium sp. nov., isolated from industrial wastewater.</title>
        <authorList>
            <person name="Jiayan W."/>
        </authorList>
    </citation>
    <scope>NUCLEOTIDE SEQUENCE</scope>
    <source>
        <strain evidence="2">ZC22-4</strain>
    </source>
</reference>
<organism evidence="2 3">
    <name type="scientific">Clostridium brassicae</name>
    <dbReference type="NCBI Taxonomy" id="2999072"/>
    <lineage>
        <taxon>Bacteria</taxon>
        <taxon>Bacillati</taxon>
        <taxon>Bacillota</taxon>
        <taxon>Clostridia</taxon>
        <taxon>Eubacteriales</taxon>
        <taxon>Clostridiaceae</taxon>
        <taxon>Clostridium</taxon>
    </lineage>
</organism>
<evidence type="ECO:0000313" key="2">
    <source>
        <dbReference type="EMBL" id="MCY6957947.1"/>
    </source>
</evidence>
<keyword evidence="1" id="KW-1133">Transmembrane helix</keyword>
<keyword evidence="1" id="KW-0472">Membrane</keyword>
<evidence type="ECO:0000313" key="3">
    <source>
        <dbReference type="Proteomes" id="UP001144612"/>
    </source>
</evidence>
<dbReference type="Proteomes" id="UP001144612">
    <property type="component" value="Unassembled WGS sequence"/>
</dbReference>
<feature type="transmembrane region" description="Helical" evidence="1">
    <location>
        <begin position="6"/>
        <end position="24"/>
    </location>
</feature>
<protein>
    <submittedName>
        <fullName evidence="2">Uncharacterized protein</fullName>
    </submittedName>
</protein>
<keyword evidence="3" id="KW-1185">Reference proteome</keyword>
<keyword evidence="1" id="KW-0812">Transmembrane</keyword>